<dbReference type="Pfam" id="PF24913">
    <property type="entry name" value="WHD_AAA_fung"/>
    <property type="match status" value="1"/>
</dbReference>
<keyword evidence="5" id="KW-1185">Reference proteome</keyword>
<dbReference type="AlphaFoldDB" id="A0A3A2ZFU1"/>
<evidence type="ECO:0000259" key="3">
    <source>
        <dbReference type="Pfam" id="PF24913"/>
    </source>
</evidence>
<dbReference type="EMBL" id="MVGC01000193">
    <property type="protein sequence ID" value="RJE21972.1"/>
    <property type="molecule type" value="Genomic_DNA"/>
</dbReference>
<comment type="caution">
    <text evidence="4">The sequence shown here is derived from an EMBL/GenBank/DDBJ whole genome shotgun (WGS) entry which is preliminary data.</text>
</comment>
<dbReference type="PANTHER" id="PTHR36168:SF1">
    <property type="entry name" value="ORC1-LIKE AAA ATPASE DOMAIN-CONTAINING PROTEIN"/>
    <property type="match status" value="1"/>
</dbReference>
<accession>A0A3A2ZFU1</accession>
<gene>
    <name evidence="4" type="ORF">PHISCL_05676</name>
</gene>
<evidence type="ECO:0000259" key="2">
    <source>
        <dbReference type="Pfam" id="PF13191"/>
    </source>
</evidence>
<dbReference type="Proteomes" id="UP000266188">
    <property type="component" value="Unassembled WGS sequence"/>
</dbReference>
<dbReference type="InterPro" id="IPR027417">
    <property type="entry name" value="P-loop_NTPase"/>
</dbReference>
<proteinExistence type="predicted"/>
<dbReference type="Gene3D" id="3.40.50.300">
    <property type="entry name" value="P-loop containing nucleotide triphosphate hydrolases"/>
    <property type="match status" value="1"/>
</dbReference>
<name>A0A3A2ZFU1_9EURO</name>
<evidence type="ECO:0000313" key="5">
    <source>
        <dbReference type="Proteomes" id="UP000266188"/>
    </source>
</evidence>
<dbReference type="Pfam" id="PF13191">
    <property type="entry name" value="AAA_16"/>
    <property type="match status" value="1"/>
</dbReference>
<dbReference type="SUPFAM" id="SSF52540">
    <property type="entry name" value="P-loop containing nucleoside triphosphate hydrolases"/>
    <property type="match status" value="1"/>
</dbReference>
<feature type="region of interest" description="Disordered" evidence="1">
    <location>
        <begin position="30"/>
        <end position="67"/>
    </location>
</feature>
<reference evidence="5" key="1">
    <citation type="submission" date="2017-02" db="EMBL/GenBank/DDBJ databases">
        <authorList>
            <person name="Tafer H."/>
            <person name="Lopandic K."/>
        </authorList>
    </citation>
    <scope>NUCLEOTIDE SEQUENCE [LARGE SCALE GENOMIC DNA]</scope>
    <source>
        <strain evidence="5">CBS 366.77</strain>
    </source>
</reference>
<feature type="domain" description="Orc1-like AAA ATPase" evidence="2">
    <location>
        <begin position="138"/>
        <end position="284"/>
    </location>
</feature>
<dbReference type="InterPro" id="IPR041664">
    <property type="entry name" value="AAA_16"/>
</dbReference>
<evidence type="ECO:0000256" key="1">
    <source>
        <dbReference type="SAM" id="MobiDB-lite"/>
    </source>
</evidence>
<feature type="compositionally biased region" description="Basic and acidic residues" evidence="1">
    <location>
        <begin position="56"/>
        <end position="67"/>
    </location>
</feature>
<dbReference type="InterPro" id="IPR056808">
    <property type="entry name" value="HTH_AAA"/>
</dbReference>
<sequence>MVLNRHLQRSFALRARVASPLRVTRTIPYYQKRFNSNPNPGQVNPDPMDQDGPDEDGGKRKGRDDDPTLKSTILKMMETAATTFASIAILGAAGYSYHKYYKYLVLEKMDNAFRPGDPALEVAGVETGKNRFRNLEHWVVREEQEKLDRIISGEARGHYYLIIGEKGTGKTSMILEAMRKINGDGVSLFEAHADLEIFRIRLGKALDYEFHEDYIGSLFSIKGPRDTTPLLDIERAFNKMEKVAVARRKEGRPPLVLIMNSAHFVRDDHDGQDLLEMFQQRAEQWAASGLVTTVFNSDEYWVYERLKRYATRMEVIPVTDLPKDKAIAAFKSFRHHYANEELPQQTLEAVYKKVGGRLSYLNWVAKSDDVLKLCDYICEMEKTWFLNKCWILGREMDDDVMDEQKYSSAAMVLAKALVDAEDEMETTYDPERGHILPEVPLHKARQIMTRADFIQRYDQDNLFTIDSRAMVRADSVPMQQAFREICSQPGFDDYLEGTLDRIGDIESLGRTRELTIKDLWDQGKYRIVVRDTKGRESGTVEFSVKEKEGEEDD</sequence>
<dbReference type="PANTHER" id="PTHR36168">
    <property type="entry name" value="CHROMOSOME 1, WHOLE GENOME SHOTGUN SEQUENCE"/>
    <property type="match status" value="1"/>
</dbReference>
<dbReference type="STRING" id="2070753.A0A3A2ZFU1"/>
<evidence type="ECO:0000313" key="4">
    <source>
        <dbReference type="EMBL" id="RJE21972.1"/>
    </source>
</evidence>
<feature type="compositionally biased region" description="Polar residues" evidence="1">
    <location>
        <begin position="33"/>
        <end position="42"/>
    </location>
</feature>
<dbReference type="OrthoDB" id="511599at2759"/>
<feature type="domain" description="AAA protein C-terminal winged helix" evidence="3">
    <location>
        <begin position="387"/>
        <end position="506"/>
    </location>
</feature>
<organism evidence="4 5">
    <name type="scientific">Aspergillus sclerotialis</name>
    <dbReference type="NCBI Taxonomy" id="2070753"/>
    <lineage>
        <taxon>Eukaryota</taxon>
        <taxon>Fungi</taxon>
        <taxon>Dikarya</taxon>
        <taxon>Ascomycota</taxon>
        <taxon>Pezizomycotina</taxon>
        <taxon>Eurotiomycetes</taxon>
        <taxon>Eurotiomycetidae</taxon>
        <taxon>Eurotiales</taxon>
        <taxon>Aspergillaceae</taxon>
        <taxon>Aspergillus</taxon>
        <taxon>Aspergillus subgen. Polypaecilum</taxon>
    </lineage>
</organism>
<protein>
    <submittedName>
        <fullName evidence="4">Uncharacterized protein</fullName>
    </submittedName>
</protein>